<comment type="caution">
    <text evidence="13">The sequence shown here is derived from an EMBL/GenBank/DDBJ whole genome shotgun (WGS) entry which is preliminary data.</text>
</comment>
<keyword evidence="9" id="KW-0408">Iron</keyword>
<evidence type="ECO:0000256" key="9">
    <source>
        <dbReference type="ARBA" id="ARBA00023004"/>
    </source>
</evidence>
<feature type="domain" description="4Fe-4S ferredoxin-type" evidence="12">
    <location>
        <begin position="206"/>
        <end position="235"/>
    </location>
</feature>
<evidence type="ECO:0000256" key="2">
    <source>
        <dbReference type="ARBA" id="ARBA00001966"/>
    </source>
</evidence>
<keyword evidence="14" id="KW-1185">Reference proteome</keyword>
<evidence type="ECO:0000256" key="6">
    <source>
        <dbReference type="ARBA" id="ARBA00022723"/>
    </source>
</evidence>
<sequence length="559" mass="61645">MKVMAQMSMVMNLDKCIGCHTCSVTCKQAWTNRSGTEYVWFNNVETRPGLGYPRTYQDQDTWQGGWVRTGRGKLKLRAGGRLKKLATIFANPKMPSIQDYYEPWTYEYDMLLSAPQGAHTPVARPRSLLTGKDMNIEWSANWDDNLAGSTATMQDDPILKHMSEHVAEELEQTFMFYLPRICEHCLNPSCVASCPSGAMYKRTEDGIVLVDQEACRGWRMCITGCPYKKVYFNHKTGKAEKCTLCYPRIEVGLPTVCSETCVGRLRYLGLVLYDADRVSEAAAVEDEHDLLAAQRAVFLDPNDPEVIAAARSEGIPEDWIDAAQASPIWRLINDYEVALPLHPEYRTLPMVWYIPPLSPVVDVVASSGNDGEDPRTLFAAISQLRIPLEYLAGLFTAGDTRPVEKVLRRLAAMRSYMRDVNLGNAPNEDAAGAVGMTGTQIEEMYRLLAIAKYQDRYVIPTAHAEQARDLEEIACSLDYEGGPGMGGAGPLGESSGQPVPVAVENFHALSSRQTADTPNGPSTPGRVNLLNWDGNGRPAGLFPPSGDSDRPGASAEETS</sequence>
<dbReference type="Pfam" id="PF13247">
    <property type="entry name" value="Fer4_11"/>
    <property type="match status" value="1"/>
</dbReference>
<name>A0ABW5W1B6_9MICO</name>
<dbReference type="Gene3D" id="1.10.3650.10">
    <property type="entry name" value="nitrate reductase domain like"/>
    <property type="match status" value="1"/>
</dbReference>
<comment type="subcellular location">
    <subcellularLocation>
        <location evidence="3">Cell envelope</location>
    </subcellularLocation>
</comment>
<dbReference type="PROSITE" id="PS51379">
    <property type="entry name" value="4FE4S_FER_2"/>
    <property type="match status" value="3"/>
</dbReference>
<dbReference type="Pfam" id="PF14711">
    <property type="entry name" value="Nitr_red_bet_C"/>
    <property type="match status" value="1"/>
</dbReference>
<dbReference type="RefSeq" id="WP_377190975.1">
    <property type="nucleotide sequence ID" value="NZ_JBHUOG010000002.1"/>
</dbReference>
<keyword evidence="6" id="KW-0479">Metal-binding</keyword>
<keyword evidence="10" id="KW-0411">Iron-sulfur</keyword>
<keyword evidence="7" id="KW-0677">Repeat</keyword>
<organism evidence="13 14">
    <name type="scientific">Promicromonospora vindobonensis</name>
    <dbReference type="NCBI Taxonomy" id="195748"/>
    <lineage>
        <taxon>Bacteria</taxon>
        <taxon>Bacillati</taxon>
        <taxon>Actinomycetota</taxon>
        <taxon>Actinomycetes</taxon>
        <taxon>Micrococcales</taxon>
        <taxon>Promicromonosporaceae</taxon>
        <taxon>Promicromonospora</taxon>
    </lineage>
</organism>
<evidence type="ECO:0000256" key="4">
    <source>
        <dbReference type="ARBA" id="ARBA00022448"/>
    </source>
</evidence>
<proteinExistence type="predicted"/>
<reference evidence="14" key="1">
    <citation type="journal article" date="2019" name="Int. J. Syst. Evol. Microbiol.">
        <title>The Global Catalogue of Microorganisms (GCM) 10K type strain sequencing project: providing services to taxonomists for standard genome sequencing and annotation.</title>
        <authorList>
            <consortium name="The Broad Institute Genomics Platform"/>
            <consortium name="The Broad Institute Genome Sequencing Center for Infectious Disease"/>
            <person name="Wu L."/>
            <person name="Ma J."/>
        </authorList>
    </citation>
    <scope>NUCLEOTIDE SEQUENCE [LARGE SCALE GENOMIC DNA]</scope>
    <source>
        <strain evidence="14">CCM 7044</strain>
    </source>
</reference>
<feature type="domain" description="4Fe-4S ferredoxin-type" evidence="12">
    <location>
        <begin position="7"/>
        <end position="36"/>
    </location>
</feature>
<accession>A0ABW5W1B6</accession>
<evidence type="ECO:0000313" key="13">
    <source>
        <dbReference type="EMBL" id="MFD2797713.1"/>
    </source>
</evidence>
<evidence type="ECO:0000259" key="12">
    <source>
        <dbReference type="PROSITE" id="PS51379"/>
    </source>
</evidence>
<feature type="domain" description="4Fe-4S ferredoxin-type" evidence="12">
    <location>
        <begin position="173"/>
        <end position="204"/>
    </location>
</feature>
<dbReference type="CDD" id="cd10557">
    <property type="entry name" value="NarH_beta-like"/>
    <property type="match status" value="1"/>
</dbReference>
<evidence type="ECO:0000256" key="3">
    <source>
        <dbReference type="ARBA" id="ARBA00004196"/>
    </source>
</evidence>
<evidence type="ECO:0000256" key="5">
    <source>
        <dbReference type="ARBA" id="ARBA00022485"/>
    </source>
</evidence>
<comment type="cofactor">
    <cofactor evidence="1">
        <name>[3Fe-4S] cluster</name>
        <dbReference type="ChEBI" id="CHEBI:21137"/>
    </cofactor>
</comment>
<feature type="region of interest" description="Disordered" evidence="11">
    <location>
        <begin position="510"/>
        <end position="559"/>
    </location>
</feature>
<evidence type="ECO:0000256" key="7">
    <source>
        <dbReference type="ARBA" id="ARBA00022737"/>
    </source>
</evidence>
<dbReference type="NCBIfam" id="TIGR01660">
    <property type="entry name" value="narH"/>
    <property type="match status" value="1"/>
</dbReference>
<dbReference type="SUPFAM" id="SSF54862">
    <property type="entry name" value="4Fe-4S ferredoxins"/>
    <property type="match status" value="1"/>
</dbReference>
<evidence type="ECO:0000256" key="11">
    <source>
        <dbReference type="SAM" id="MobiDB-lite"/>
    </source>
</evidence>
<keyword evidence="4" id="KW-0813">Transport</keyword>
<dbReference type="InterPro" id="IPR038262">
    <property type="entry name" value="Nitr_red_bet_C_sf"/>
</dbReference>
<gene>
    <name evidence="13" type="primary">narH</name>
    <name evidence="13" type="ORF">ACFS27_29435</name>
</gene>
<dbReference type="Gene3D" id="3.30.70.20">
    <property type="match status" value="3"/>
</dbReference>
<dbReference type="InterPro" id="IPR006547">
    <property type="entry name" value="NO3_Rdtase_bsu"/>
</dbReference>
<dbReference type="Proteomes" id="UP001597479">
    <property type="component" value="Unassembled WGS sequence"/>
</dbReference>
<evidence type="ECO:0000313" key="14">
    <source>
        <dbReference type="Proteomes" id="UP001597479"/>
    </source>
</evidence>
<dbReference type="EMBL" id="JBHUOG010000002">
    <property type="protein sequence ID" value="MFD2797713.1"/>
    <property type="molecule type" value="Genomic_DNA"/>
</dbReference>
<feature type="compositionally biased region" description="Polar residues" evidence="11">
    <location>
        <begin position="510"/>
        <end position="522"/>
    </location>
</feature>
<dbReference type="InterPro" id="IPR017896">
    <property type="entry name" value="4Fe4S_Fe-S-bd"/>
</dbReference>
<evidence type="ECO:0000256" key="8">
    <source>
        <dbReference type="ARBA" id="ARBA00022982"/>
    </source>
</evidence>
<comment type="cofactor">
    <cofactor evidence="2">
        <name>[4Fe-4S] cluster</name>
        <dbReference type="ChEBI" id="CHEBI:49883"/>
    </cofactor>
</comment>
<evidence type="ECO:0000256" key="1">
    <source>
        <dbReference type="ARBA" id="ARBA00001927"/>
    </source>
</evidence>
<keyword evidence="5" id="KW-0004">4Fe-4S</keyword>
<keyword evidence="8" id="KW-0249">Electron transport</keyword>
<dbReference type="InterPro" id="IPR029263">
    <property type="entry name" value="Nitr_red_bet_C"/>
</dbReference>
<dbReference type="PANTHER" id="PTHR43518">
    <property type="entry name" value="NITRATE REDUCTASE BETA SUBUNIT"/>
    <property type="match status" value="1"/>
</dbReference>
<dbReference type="PANTHER" id="PTHR43518:SF1">
    <property type="entry name" value="RESPIRATORY NITRATE REDUCTASE 1 BETA CHAIN"/>
    <property type="match status" value="1"/>
</dbReference>
<protein>
    <submittedName>
        <fullName evidence="13">Nitrate reductase subunit beta</fullName>
    </submittedName>
</protein>
<evidence type="ECO:0000256" key="10">
    <source>
        <dbReference type="ARBA" id="ARBA00023014"/>
    </source>
</evidence>